<feature type="region of interest" description="Disordered" evidence="1">
    <location>
        <begin position="1"/>
        <end position="73"/>
    </location>
</feature>
<feature type="compositionally biased region" description="Basic and acidic residues" evidence="1">
    <location>
        <begin position="1"/>
        <end position="11"/>
    </location>
</feature>
<protein>
    <submittedName>
        <fullName evidence="2">Uncharacterized protein</fullName>
    </submittedName>
</protein>
<evidence type="ECO:0000313" key="3">
    <source>
        <dbReference type="Proteomes" id="UP001357485"/>
    </source>
</evidence>
<dbReference type="EMBL" id="JAVRRA010021100">
    <property type="protein sequence ID" value="KAK5155326.1"/>
    <property type="molecule type" value="Genomic_DNA"/>
</dbReference>
<dbReference type="Proteomes" id="UP001357485">
    <property type="component" value="Unassembled WGS sequence"/>
</dbReference>
<keyword evidence="3" id="KW-1185">Reference proteome</keyword>
<comment type="caution">
    <text evidence="2">The sequence shown here is derived from an EMBL/GenBank/DDBJ whole genome shotgun (WGS) entry which is preliminary data.</text>
</comment>
<proteinExistence type="predicted"/>
<feature type="non-terminal residue" evidence="2">
    <location>
        <position position="109"/>
    </location>
</feature>
<feature type="compositionally biased region" description="Basic and acidic residues" evidence="1">
    <location>
        <begin position="19"/>
        <end position="30"/>
    </location>
</feature>
<evidence type="ECO:0000313" key="2">
    <source>
        <dbReference type="EMBL" id="KAK5155326.1"/>
    </source>
</evidence>
<reference evidence="2 3" key="1">
    <citation type="submission" date="2023-08" db="EMBL/GenBank/DDBJ databases">
        <title>Black Yeasts Isolated from many extreme environments.</title>
        <authorList>
            <person name="Coleine C."/>
            <person name="Stajich J.E."/>
            <person name="Selbmann L."/>
        </authorList>
    </citation>
    <scope>NUCLEOTIDE SEQUENCE [LARGE SCALE GENOMIC DNA]</scope>
    <source>
        <strain evidence="2 3">CCFEE 536</strain>
    </source>
</reference>
<accession>A0ABR0LHG7</accession>
<sequence length="109" mass="12320">MREKQALEEAGRAGQSAREQAEQEQEHEQEHEQEEEEEEEVEEERKLSADPEDALDVTGHAAAAAPFWPPNTGPDLNVFHVAPESIYAGGLARQKALRNRWSDKKMQTI</sequence>
<feature type="compositionally biased region" description="Acidic residues" evidence="1">
    <location>
        <begin position="31"/>
        <end position="42"/>
    </location>
</feature>
<organism evidence="2 3">
    <name type="scientific">Cryomyces antarcticus</name>
    <dbReference type="NCBI Taxonomy" id="329879"/>
    <lineage>
        <taxon>Eukaryota</taxon>
        <taxon>Fungi</taxon>
        <taxon>Dikarya</taxon>
        <taxon>Ascomycota</taxon>
        <taxon>Pezizomycotina</taxon>
        <taxon>Dothideomycetes</taxon>
        <taxon>Dothideomycetes incertae sedis</taxon>
        <taxon>Cryomyces</taxon>
    </lineage>
</organism>
<gene>
    <name evidence="2" type="ORF">LTR16_012562</name>
</gene>
<evidence type="ECO:0000256" key="1">
    <source>
        <dbReference type="SAM" id="MobiDB-lite"/>
    </source>
</evidence>
<name>A0ABR0LHG7_9PEZI</name>